<keyword evidence="9" id="KW-0418">Kinase</keyword>
<keyword evidence="12" id="KW-0546">Nucleotide metabolism</keyword>
<dbReference type="EC" id="2.7.4.6" evidence="5"/>
<dbReference type="GO" id="GO:0006183">
    <property type="term" value="P:GTP biosynthetic process"/>
    <property type="evidence" value="ECO:0007669"/>
    <property type="project" value="InterPro"/>
</dbReference>
<dbReference type="CDD" id="cd04413">
    <property type="entry name" value="NDPk_I"/>
    <property type="match status" value="1"/>
</dbReference>
<evidence type="ECO:0000259" key="15">
    <source>
        <dbReference type="SMART" id="SM00562"/>
    </source>
</evidence>
<dbReference type="GO" id="GO:0005524">
    <property type="term" value="F:ATP binding"/>
    <property type="evidence" value="ECO:0007669"/>
    <property type="project" value="UniProtKB-KW"/>
</dbReference>
<gene>
    <name evidence="16" type="primary">LOC115911109</name>
</gene>
<evidence type="ECO:0000256" key="7">
    <source>
        <dbReference type="ARBA" id="ARBA00022723"/>
    </source>
</evidence>
<dbReference type="AlphaFoldDB" id="A0A8C3NDN4"/>
<keyword evidence="17" id="KW-1185">Reference proteome</keyword>
<comment type="catalytic activity">
    <reaction evidence="1">
        <text>a 2'-deoxyribonucleoside 5'-diphosphate + ATP = a 2'-deoxyribonucleoside 5'-triphosphate + ADP</text>
        <dbReference type="Rhea" id="RHEA:44640"/>
        <dbReference type="ChEBI" id="CHEBI:30616"/>
        <dbReference type="ChEBI" id="CHEBI:61560"/>
        <dbReference type="ChEBI" id="CHEBI:73316"/>
        <dbReference type="ChEBI" id="CHEBI:456216"/>
        <dbReference type="EC" id="2.7.4.6"/>
    </reaction>
</comment>
<evidence type="ECO:0000256" key="8">
    <source>
        <dbReference type="ARBA" id="ARBA00022741"/>
    </source>
</evidence>
<dbReference type="InterPro" id="IPR036850">
    <property type="entry name" value="NDK-like_dom_sf"/>
</dbReference>
<evidence type="ECO:0000256" key="1">
    <source>
        <dbReference type="ARBA" id="ARBA00000082"/>
    </source>
</evidence>
<evidence type="ECO:0000313" key="16">
    <source>
        <dbReference type="Ensembl" id="ENSCPVP00000016529.1"/>
    </source>
</evidence>
<name>A0A8C3NDN4_GEOPR</name>
<reference evidence="16" key="3">
    <citation type="submission" date="2025-09" db="UniProtKB">
        <authorList>
            <consortium name="Ensembl"/>
        </authorList>
    </citation>
    <scope>IDENTIFICATION</scope>
</reference>
<evidence type="ECO:0000256" key="14">
    <source>
        <dbReference type="RuleBase" id="RU004011"/>
    </source>
</evidence>
<dbReference type="GO" id="GO:0046872">
    <property type="term" value="F:metal ion binding"/>
    <property type="evidence" value="ECO:0007669"/>
    <property type="project" value="UniProtKB-KW"/>
</dbReference>
<keyword evidence="7" id="KW-0479">Metal-binding</keyword>
<evidence type="ECO:0000256" key="12">
    <source>
        <dbReference type="ARBA" id="ARBA00023080"/>
    </source>
</evidence>
<evidence type="ECO:0000256" key="2">
    <source>
        <dbReference type="ARBA" id="ARBA00000937"/>
    </source>
</evidence>
<reference evidence="16" key="1">
    <citation type="submission" date="2020-02" db="EMBL/GenBank/DDBJ databases">
        <authorList>
            <person name="Enbody D E."/>
            <person name="Pettersson E M."/>
        </authorList>
    </citation>
    <scope>NUCLEOTIDE SEQUENCE [LARGE SCALE GENOMIC DNA]</scope>
</reference>
<evidence type="ECO:0000256" key="11">
    <source>
        <dbReference type="ARBA" id="ARBA00022842"/>
    </source>
</evidence>
<evidence type="ECO:0000256" key="3">
    <source>
        <dbReference type="ARBA" id="ARBA00001946"/>
    </source>
</evidence>
<keyword evidence="10" id="KW-0067">ATP-binding</keyword>
<reference evidence="16" key="2">
    <citation type="submission" date="2025-08" db="UniProtKB">
        <authorList>
            <consortium name="Ensembl"/>
        </authorList>
    </citation>
    <scope>IDENTIFICATION</scope>
</reference>
<organism evidence="16 17">
    <name type="scientific">Geospiza parvula</name>
    <name type="common">Small tree-finch</name>
    <name type="synonym">Camarhynchus parvulus</name>
    <dbReference type="NCBI Taxonomy" id="87175"/>
    <lineage>
        <taxon>Eukaryota</taxon>
        <taxon>Metazoa</taxon>
        <taxon>Chordata</taxon>
        <taxon>Craniata</taxon>
        <taxon>Vertebrata</taxon>
        <taxon>Euteleostomi</taxon>
        <taxon>Archelosauria</taxon>
        <taxon>Archosauria</taxon>
        <taxon>Dinosauria</taxon>
        <taxon>Saurischia</taxon>
        <taxon>Theropoda</taxon>
        <taxon>Coelurosauria</taxon>
        <taxon>Aves</taxon>
        <taxon>Neognathae</taxon>
        <taxon>Neoaves</taxon>
        <taxon>Telluraves</taxon>
        <taxon>Australaves</taxon>
        <taxon>Passeriformes</taxon>
        <taxon>Thraupidae</taxon>
        <taxon>Camarhynchus</taxon>
    </lineage>
</organism>
<dbReference type="Gene3D" id="3.30.70.141">
    <property type="entry name" value="Nucleoside diphosphate kinase-like domain"/>
    <property type="match status" value="1"/>
</dbReference>
<dbReference type="FunFam" id="3.30.70.141:FF:000015">
    <property type="entry name" value="Nucleoside diphosphate kinase B"/>
    <property type="match status" value="1"/>
</dbReference>
<dbReference type="InterPro" id="IPR034907">
    <property type="entry name" value="NDK-like_dom"/>
</dbReference>
<dbReference type="PRINTS" id="PR01243">
    <property type="entry name" value="NUCDPKINASE"/>
</dbReference>
<evidence type="ECO:0000313" key="17">
    <source>
        <dbReference type="Proteomes" id="UP000694382"/>
    </source>
</evidence>
<dbReference type="PROSITE" id="PS51374">
    <property type="entry name" value="NDPK_LIKE"/>
    <property type="match status" value="1"/>
</dbReference>
<comment type="caution">
    <text evidence="13">Lacks conserved residue(s) required for the propagation of feature annotation.</text>
</comment>
<dbReference type="InterPro" id="IPR001564">
    <property type="entry name" value="Nucleoside_diP_kinase"/>
</dbReference>
<keyword evidence="11" id="KW-0460">Magnesium</keyword>
<evidence type="ECO:0000256" key="10">
    <source>
        <dbReference type="ARBA" id="ARBA00022840"/>
    </source>
</evidence>
<keyword evidence="6" id="KW-0808">Transferase</keyword>
<evidence type="ECO:0000256" key="6">
    <source>
        <dbReference type="ARBA" id="ARBA00022679"/>
    </source>
</evidence>
<dbReference type="GO" id="GO:0004550">
    <property type="term" value="F:nucleoside diphosphate kinase activity"/>
    <property type="evidence" value="ECO:0007669"/>
    <property type="project" value="UniProtKB-EC"/>
</dbReference>
<comment type="cofactor">
    <cofactor evidence="3">
        <name>Mg(2+)</name>
        <dbReference type="ChEBI" id="CHEBI:18420"/>
    </cofactor>
</comment>
<dbReference type="GO" id="GO:0006228">
    <property type="term" value="P:UTP biosynthetic process"/>
    <property type="evidence" value="ECO:0007669"/>
    <property type="project" value="InterPro"/>
</dbReference>
<evidence type="ECO:0000256" key="4">
    <source>
        <dbReference type="ARBA" id="ARBA00008142"/>
    </source>
</evidence>
<dbReference type="Proteomes" id="UP000694382">
    <property type="component" value="Chromosome 18"/>
</dbReference>
<evidence type="ECO:0000256" key="9">
    <source>
        <dbReference type="ARBA" id="ARBA00022777"/>
    </source>
</evidence>
<dbReference type="PANTHER" id="PTHR11349">
    <property type="entry name" value="NUCLEOSIDE DIPHOSPHATE KINASE"/>
    <property type="match status" value="1"/>
</dbReference>
<sequence>MAGNGERTFIAIKPDGVQRGLVGEIIKRFEQKGFRLVAMKFVHASEDLLKQHYIDLKDRPFFPGLVKYMNSGPVVAMVWEGLNVVKTGRVMLGETNPADSKPGTIRGDFCIQVGRFVLSLLIDNKNSTPTRCLSANTKTVGSLLFWKAKIGGRDLSLIVFYLQVTLHTCYLGK</sequence>
<feature type="domain" description="Nucleoside diphosphate kinase-like" evidence="15">
    <location>
        <begin position="5"/>
        <end position="152"/>
    </location>
</feature>
<dbReference type="SMART" id="SM00562">
    <property type="entry name" value="NDK"/>
    <property type="match status" value="1"/>
</dbReference>
<evidence type="ECO:0000256" key="5">
    <source>
        <dbReference type="ARBA" id="ARBA00012966"/>
    </source>
</evidence>
<evidence type="ECO:0000256" key="13">
    <source>
        <dbReference type="PROSITE-ProRule" id="PRU00706"/>
    </source>
</evidence>
<comment type="catalytic activity">
    <reaction evidence="2">
        <text>a ribonucleoside 5'-diphosphate + ATP = a ribonucleoside 5'-triphosphate + ADP</text>
        <dbReference type="Rhea" id="RHEA:18113"/>
        <dbReference type="ChEBI" id="CHEBI:30616"/>
        <dbReference type="ChEBI" id="CHEBI:57930"/>
        <dbReference type="ChEBI" id="CHEBI:61557"/>
        <dbReference type="ChEBI" id="CHEBI:456216"/>
        <dbReference type="EC" id="2.7.4.6"/>
    </reaction>
</comment>
<accession>A0A8C3NDN4</accession>
<comment type="similarity">
    <text evidence="4 13 14">Belongs to the NDK family.</text>
</comment>
<protein>
    <recommendedName>
        <fullName evidence="5">nucleoside-diphosphate kinase</fullName>
        <ecNumber evidence="5">2.7.4.6</ecNumber>
    </recommendedName>
</protein>
<dbReference type="Pfam" id="PF00334">
    <property type="entry name" value="NDK"/>
    <property type="match status" value="1"/>
</dbReference>
<dbReference type="GO" id="GO:0006241">
    <property type="term" value="P:CTP biosynthetic process"/>
    <property type="evidence" value="ECO:0007669"/>
    <property type="project" value="InterPro"/>
</dbReference>
<dbReference type="SUPFAM" id="SSF54919">
    <property type="entry name" value="Nucleoside diphosphate kinase, NDK"/>
    <property type="match status" value="1"/>
</dbReference>
<proteinExistence type="inferred from homology"/>
<dbReference type="Ensembl" id="ENSCPVT00000017259.2">
    <property type="protein sequence ID" value="ENSCPVP00000016529.1"/>
    <property type="gene ID" value="ENSCPVG00000012092.2"/>
</dbReference>
<keyword evidence="8" id="KW-0547">Nucleotide-binding</keyword>